<feature type="transmembrane region" description="Helical" evidence="1">
    <location>
        <begin position="180"/>
        <end position="198"/>
    </location>
</feature>
<evidence type="ECO:0000313" key="3">
    <source>
        <dbReference type="EMBL" id="RJR27886.1"/>
    </source>
</evidence>
<dbReference type="GO" id="GO:0016020">
    <property type="term" value="C:membrane"/>
    <property type="evidence" value="ECO:0007669"/>
    <property type="project" value="InterPro"/>
</dbReference>
<dbReference type="Pfam" id="PF00892">
    <property type="entry name" value="EamA"/>
    <property type="match status" value="2"/>
</dbReference>
<dbReference type="InterPro" id="IPR000620">
    <property type="entry name" value="EamA_dom"/>
</dbReference>
<feature type="transmembrane region" description="Helical" evidence="1">
    <location>
        <begin position="240"/>
        <end position="259"/>
    </location>
</feature>
<organism evidence="3 4">
    <name type="scientific">candidate division WWE3 bacterium</name>
    <dbReference type="NCBI Taxonomy" id="2053526"/>
    <lineage>
        <taxon>Bacteria</taxon>
        <taxon>Katanobacteria</taxon>
    </lineage>
</organism>
<feature type="transmembrane region" description="Helical" evidence="1">
    <location>
        <begin position="65"/>
        <end position="81"/>
    </location>
</feature>
<dbReference type="Proteomes" id="UP000265540">
    <property type="component" value="Unassembled WGS sequence"/>
</dbReference>
<name>A0A3A4ZMX2_UNCKA</name>
<keyword evidence="1" id="KW-1133">Transmembrane helix</keyword>
<accession>A0A3A4ZMX2</accession>
<keyword evidence="1" id="KW-0472">Membrane</keyword>
<dbReference type="InterPro" id="IPR037185">
    <property type="entry name" value="EmrE-like"/>
</dbReference>
<gene>
    <name evidence="3" type="ORF">C4561_01205</name>
</gene>
<feature type="transmembrane region" description="Helical" evidence="1">
    <location>
        <begin position="35"/>
        <end position="53"/>
    </location>
</feature>
<dbReference type="AlphaFoldDB" id="A0A3A4ZMX2"/>
<protein>
    <submittedName>
        <fullName evidence="3">DMT family transporter</fullName>
    </submittedName>
</protein>
<evidence type="ECO:0000313" key="4">
    <source>
        <dbReference type="Proteomes" id="UP000265540"/>
    </source>
</evidence>
<feature type="domain" description="EamA" evidence="2">
    <location>
        <begin position="150"/>
        <end position="282"/>
    </location>
</feature>
<dbReference type="SUPFAM" id="SSF103481">
    <property type="entry name" value="Multidrug resistance efflux transporter EmrE"/>
    <property type="match status" value="2"/>
</dbReference>
<feature type="transmembrane region" description="Helical" evidence="1">
    <location>
        <begin position="210"/>
        <end position="228"/>
    </location>
</feature>
<feature type="transmembrane region" description="Helical" evidence="1">
    <location>
        <begin position="96"/>
        <end position="116"/>
    </location>
</feature>
<reference evidence="3 4" key="1">
    <citation type="journal article" date="2017" name="ISME J.">
        <title>Energy and carbon metabolisms in a deep terrestrial subsurface fluid microbial community.</title>
        <authorList>
            <person name="Momper L."/>
            <person name="Jungbluth S.P."/>
            <person name="Lee M.D."/>
            <person name="Amend J.P."/>
        </authorList>
    </citation>
    <scope>NUCLEOTIDE SEQUENCE [LARGE SCALE GENOMIC DNA]</scope>
    <source>
        <strain evidence="3">SURF_46</strain>
    </source>
</reference>
<comment type="caution">
    <text evidence="3">The sequence shown here is derived from an EMBL/GenBank/DDBJ whole genome shotgun (WGS) entry which is preliminary data.</text>
</comment>
<sequence>MNWVVLAFSSVLFFTLLNLLQRVLAVDSKYPRAISLLFNVSAAVISLSIYFVTGEHTKFALPSEPIAYISLLVAVVCYGLFERLRFVAAKLLDASVLTTIGNLSVFVAFIGALILYKETVTPGKILGGFLIIIALLIVSTENLKGKNSLKGVAVGIFTSILIGIAWMLDKLGAGYFNANTYSILVWTLPIVFIIFPYIKFSEIKSELKQASWKVVVLAGINVFGYLLQLKALEIAEATRVIPIVQTSILLTIILGVIFLNERNYVAKKIIAGIMAIAGAYFLI</sequence>
<feature type="domain" description="EamA" evidence="2">
    <location>
        <begin position="2"/>
        <end position="140"/>
    </location>
</feature>
<feature type="transmembrane region" description="Helical" evidence="1">
    <location>
        <begin position="123"/>
        <end position="139"/>
    </location>
</feature>
<feature type="transmembrane region" description="Helical" evidence="1">
    <location>
        <begin position="151"/>
        <end position="168"/>
    </location>
</feature>
<dbReference type="EMBL" id="QZJF01000006">
    <property type="protein sequence ID" value="RJR27886.1"/>
    <property type="molecule type" value="Genomic_DNA"/>
</dbReference>
<evidence type="ECO:0000259" key="2">
    <source>
        <dbReference type="Pfam" id="PF00892"/>
    </source>
</evidence>
<keyword evidence="1" id="KW-0812">Transmembrane</keyword>
<proteinExistence type="predicted"/>
<evidence type="ECO:0000256" key="1">
    <source>
        <dbReference type="SAM" id="Phobius"/>
    </source>
</evidence>